<evidence type="ECO:0000259" key="1">
    <source>
        <dbReference type="Pfam" id="PF22917"/>
    </source>
</evidence>
<dbReference type="AlphaFoldDB" id="A0A1Q5Q8M6"/>
<organism evidence="2 3">
    <name type="scientific">Talaromyces atroroseus</name>
    <dbReference type="NCBI Taxonomy" id="1441469"/>
    <lineage>
        <taxon>Eukaryota</taxon>
        <taxon>Fungi</taxon>
        <taxon>Dikarya</taxon>
        <taxon>Ascomycota</taxon>
        <taxon>Pezizomycotina</taxon>
        <taxon>Eurotiomycetes</taxon>
        <taxon>Eurotiomycetidae</taxon>
        <taxon>Eurotiales</taxon>
        <taxon>Trichocomaceae</taxon>
        <taxon>Talaromyces</taxon>
        <taxon>Talaromyces sect. Trachyspermi</taxon>
    </lineage>
</organism>
<proteinExistence type="predicted"/>
<accession>A0A1Q5Q8M6</accession>
<dbReference type="GeneID" id="31003774"/>
<dbReference type="Proteomes" id="UP000214365">
    <property type="component" value="Unassembled WGS sequence"/>
</dbReference>
<dbReference type="EMBL" id="LFMY01000005">
    <property type="protein sequence ID" value="OKL60379.1"/>
    <property type="molecule type" value="Genomic_DNA"/>
</dbReference>
<name>A0A1Q5Q8M6_TALAT</name>
<dbReference type="PANTHER" id="PTHR32487">
    <property type="entry name" value="3-OXO-DELTA(4,5)-STEROID 5-BETA-REDUCTASE"/>
    <property type="match status" value="1"/>
</dbReference>
<comment type="caution">
    <text evidence="2">The sequence shown here is derived from an EMBL/GenBank/DDBJ whole genome shotgun (WGS) entry which is preliminary data.</text>
</comment>
<dbReference type="InterPro" id="IPR036291">
    <property type="entry name" value="NAD(P)-bd_dom_sf"/>
</dbReference>
<dbReference type="InterPro" id="IPR055222">
    <property type="entry name" value="PRISE-like_Rossmann-fold"/>
</dbReference>
<dbReference type="Gene3D" id="3.40.50.720">
    <property type="entry name" value="NAD(P)-binding Rossmann-like Domain"/>
    <property type="match status" value="1"/>
</dbReference>
<dbReference type="OrthoDB" id="1731983at2759"/>
<evidence type="ECO:0000313" key="3">
    <source>
        <dbReference type="Proteomes" id="UP000214365"/>
    </source>
</evidence>
<protein>
    <recommendedName>
        <fullName evidence="1">PRISE-like Rossmann-fold domain-containing protein</fullName>
    </recommendedName>
</protein>
<dbReference type="PANTHER" id="PTHR32487:SF4">
    <property type="entry name" value="SIRQ PROTEIN"/>
    <property type="match status" value="1"/>
</dbReference>
<feature type="domain" description="PRISE-like Rossmann-fold" evidence="1">
    <location>
        <begin position="8"/>
        <end position="414"/>
    </location>
</feature>
<gene>
    <name evidence="2" type="ORF">UA08_04019</name>
</gene>
<sequence length="418" mass="45892">MAESSNHAIVYGASGLIGWAIANQLLHSYPHAGAFSKVTAVTNRSLNLSEAFWPELDSQRPDLRLVSGIDIGHDNETTVANALKLAVKDIETVTHVFYLVFAANDDDLEEVAINRRMFLNVIRAHDVLSPSLQFVAFAGGTRGYGIYAPGGTFTPPLREEMVNNLPPDYAKTVVYPEYRRILNVESEGKPWTWCEVCPDAIIGFTPNGSQFSLALHWAQYLSLYAYNHGIGPSAQKFNSTPVGIPFPGNVSSANSLFSPVSSQRIARFMIYASLHPGTCGGGRLFNIADSEVPCKYGELWPQLAAWFGLLGTGEAETSTAQDNTLKVGERPQASATSLTPGEYIAEHRSVFARHGRVNAVSKGVGFGSRQLDSVGYWLSFDRQMSLDRLKETKFESDQDPVQGWLESFEMFRKAGLIL</sequence>
<keyword evidence="3" id="KW-1185">Reference proteome</keyword>
<dbReference type="Pfam" id="PF22917">
    <property type="entry name" value="PRISE"/>
    <property type="match status" value="1"/>
</dbReference>
<dbReference type="STRING" id="1441469.A0A1Q5Q8M6"/>
<reference evidence="2 3" key="1">
    <citation type="submission" date="2015-06" db="EMBL/GenBank/DDBJ databases">
        <title>Talaromyces atroroseus IBT 11181 draft genome.</title>
        <authorList>
            <person name="Rasmussen K.B."/>
            <person name="Rasmussen S."/>
            <person name="Petersen B."/>
            <person name="Sicheritz-Ponten T."/>
            <person name="Mortensen U.H."/>
            <person name="Thrane U."/>
        </authorList>
    </citation>
    <scope>NUCLEOTIDE SEQUENCE [LARGE SCALE GENOMIC DNA]</scope>
    <source>
        <strain evidence="2 3">IBT 11181</strain>
    </source>
</reference>
<dbReference type="RefSeq" id="XP_020120500.1">
    <property type="nucleotide sequence ID" value="XM_020266814.1"/>
</dbReference>
<evidence type="ECO:0000313" key="2">
    <source>
        <dbReference type="EMBL" id="OKL60379.1"/>
    </source>
</evidence>
<dbReference type="SUPFAM" id="SSF51735">
    <property type="entry name" value="NAD(P)-binding Rossmann-fold domains"/>
    <property type="match status" value="1"/>
</dbReference>